<dbReference type="EMBL" id="PCDP01000068">
    <property type="protein sequence ID" value="PZM08603.1"/>
    <property type="molecule type" value="Genomic_DNA"/>
</dbReference>
<dbReference type="SUPFAM" id="SSF52833">
    <property type="entry name" value="Thioredoxin-like"/>
    <property type="match status" value="1"/>
</dbReference>
<name>A0A2W4E8J4_9HYPH</name>
<dbReference type="Pfam" id="PF00578">
    <property type="entry name" value="AhpC-TSA"/>
    <property type="match status" value="1"/>
</dbReference>
<feature type="domain" description="Alkyl hydroperoxide reductase subunit C/ Thiol specific antioxidant" evidence="1">
    <location>
        <begin position="8"/>
        <end position="128"/>
    </location>
</feature>
<gene>
    <name evidence="2" type="ORF">CPY51_28395</name>
</gene>
<evidence type="ECO:0000313" key="2">
    <source>
        <dbReference type="EMBL" id="PZM08603.1"/>
    </source>
</evidence>
<dbReference type="InterPro" id="IPR036249">
    <property type="entry name" value="Thioredoxin-like_sf"/>
</dbReference>
<dbReference type="RefSeq" id="WP_111163583.1">
    <property type="nucleotide sequence ID" value="NZ_PCDP01000068.1"/>
</dbReference>
<dbReference type="GO" id="GO:0016491">
    <property type="term" value="F:oxidoreductase activity"/>
    <property type="evidence" value="ECO:0007669"/>
    <property type="project" value="InterPro"/>
</dbReference>
<dbReference type="InterPro" id="IPR000866">
    <property type="entry name" value="AhpC/TSA"/>
</dbReference>
<protein>
    <submittedName>
        <fullName evidence="2">Alkyl hydroperoxide reductase</fullName>
    </submittedName>
</protein>
<dbReference type="GO" id="GO:0016209">
    <property type="term" value="F:antioxidant activity"/>
    <property type="evidence" value="ECO:0007669"/>
    <property type="project" value="InterPro"/>
</dbReference>
<sequence>MRSDIVPGARFPDFELSDHTAKHRNLSELQGDDPMVLVLGRGGFCPKDRRQAEGLVQLHREMEVGYCRLVTITTDNIMQTNEYRSGVGAHWTFLSDPRRVIQKDLDIAEYTDPLHNPMIPHVIVLEPGLVIYKIYDGYWFFGRPTTEDLRQDMRAVGVKCRPDWDITRPELKAAWENGRRELFYPYGKSYLETFHEQE</sequence>
<reference evidence="2 3" key="1">
    <citation type="journal article" date="2018" name="Sci. Rep.">
        <title>Rhizobium tumorigenes sp. nov., a novel plant tumorigenic bacterium isolated from cane gall tumors on thornless blackberry.</title>
        <authorList>
            <person name="Kuzmanovi N."/>
            <person name="Smalla K."/>
            <person name="Gronow S."/>
            <person name="PuBawska J."/>
        </authorList>
    </citation>
    <scope>NUCLEOTIDE SEQUENCE [LARGE SCALE GENOMIC DNA]</scope>
    <source>
        <strain evidence="2 3">CCBAU 85046</strain>
    </source>
</reference>
<organism evidence="2 3">
    <name type="scientific">Rhizobium tubonense</name>
    <dbReference type="NCBI Taxonomy" id="484088"/>
    <lineage>
        <taxon>Bacteria</taxon>
        <taxon>Pseudomonadati</taxon>
        <taxon>Pseudomonadota</taxon>
        <taxon>Alphaproteobacteria</taxon>
        <taxon>Hyphomicrobiales</taxon>
        <taxon>Rhizobiaceae</taxon>
        <taxon>Rhizobium/Agrobacterium group</taxon>
        <taxon>Rhizobium</taxon>
    </lineage>
</organism>
<evidence type="ECO:0000259" key="1">
    <source>
        <dbReference type="Pfam" id="PF00578"/>
    </source>
</evidence>
<dbReference type="Gene3D" id="3.40.30.10">
    <property type="entry name" value="Glutaredoxin"/>
    <property type="match status" value="1"/>
</dbReference>
<evidence type="ECO:0000313" key="3">
    <source>
        <dbReference type="Proteomes" id="UP000248925"/>
    </source>
</evidence>
<dbReference type="AlphaFoldDB" id="A0A2W4E8J4"/>
<dbReference type="OrthoDB" id="9809746at2"/>
<comment type="caution">
    <text evidence="2">The sequence shown here is derived from an EMBL/GenBank/DDBJ whole genome shotgun (WGS) entry which is preliminary data.</text>
</comment>
<dbReference type="Proteomes" id="UP000248925">
    <property type="component" value="Unassembled WGS sequence"/>
</dbReference>
<proteinExistence type="predicted"/>
<accession>A0A2W4E8J4</accession>
<keyword evidence="3" id="KW-1185">Reference proteome</keyword>